<keyword evidence="3" id="KW-1185">Reference proteome</keyword>
<feature type="transmembrane region" description="Helical" evidence="1">
    <location>
        <begin position="172"/>
        <end position="197"/>
    </location>
</feature>
<evidence type="ECO:0000313" key="3">
    <source>
        <dbReference type="Proteomes" id="UP001218188"/>
    </source>
</evidence>
<name>A0AAD6TDE1_9AGAR</name>
<dbReference type="Proteomes" id="UP001218188">
    <property type="component" value="Unassembled WGS sequence"/>
</dbReference>
<keyword evidence="1" id="KW-0812">Transmembrane</keyword>
<feature type="transmembrane region" description="Helical" evidence="1">
    <location>
        <begin position="267"/>
        <end position="287"/>
    </location>
</feature>
<feature type="transmembrane region" description="Helical" evidence="1">
    <location>
        <begin position="241"/>
        <end position="261"/>
    </location>
</feature>
<keyword evidence="1" id="KW-0472">Membrane</keyword>
<feature type="transmembrane region" description="Helical" evidence="1">
    <location>
        <begin position="15"/>
        <end position="36"/>
    </location>
</feature>
<reference evidence="2" key="1">
    <citation type="submission" date="2023-03" db="EMBL/GenBank/DDBJ databases">
        <title>Massive genome expansion in bonnet fungi (Mycena s.s.) driven by repeated elements and novel gene families across ecological guilds.</title>
        <authorList>
            <consortium name="Lawrence Berkeley National Laboratory"/>
            <person name="Harder C.B."/>
            <person name="Miyauchi S."/>
            <person name="Viragh M."/>
            <person name="Kuo A."/>
            <person name="Thoen E."/>
            <person name="Andreopoulos B."/>
            <person name="Lu D."/>
            <person name="Skrede I."/>
            <person name="Drula E."/>
            <person name="Henrissat B."/>
            <person name="Morin E."/>
            <person name="Kohler A."/>
            <person name="Barry K."/>
            <person name="LaButti K."/>
            <person name="Morin E."/>
            <person name="Salamov A."/>
            <person name="Lipzen A."/>
            <person name="Mereny Z."/>
            <person name="Hegedus B."/>
            <person name="Baldrian P."/>
            <person name="Stursova M."/>
            <person name="Weitz H."/>
            <person name="Taylor A."/>
            <person name="Grigoriev I.V."/>
            <person name="Nagy L.G."/>
            <person name="Martin F."/>
            <person name="Kauserud H."/>
        </authorList>
    </citation>
    <scope>NUCLEOTIDE SEQUENCE</scope>
    <source>
        <strain evidence="2">CBHHK200</strain>
    </source>
</reference>
<dbReference type="AlphaFoldDB" id="A0AAD6TDE1"/>
<evidence type="ECO:0000256" key="1">
    <source>
        <dbReference type="SAM" id="Phobius"/>
    </source>
</evidence>
<feature type="transmembrane region" description="Helical" evidence="1">
    <location>
        <begin position="103"/>
        <end position="122"/>
    </location>
</feature>
<proteinExistence type="predicted"/>
<feature type="transmembrane region" description="Helical" evidence="1">
    <location>
        <begin position="56"/>
        <end position="76"/>
    </location>
</feature>
<comment type="caution">
    <text evidence="2">The sequence shown here is derived from an EMBL/GenBank/DDBJ whole genome shotgun (WGS) entry which is preliminary data.</text>
</comment>
<keyword evidence="1" id="KW-1133">Transmembrane helix</keyword>
<gene>
    <name evidence="2" type="ORF">C8F04DRAFT_1250745</name>
</gene>
<dbReference type="EMBL" id="JARJCM010000008">
    <property type="protein sequence ID" value="KAJ7044144.1"/>
    <property type="molecule type" value="Genomic_DNA"/>
</dbReference>
<organism evidence="2 3">
    <name type="scientific">Mycena alexandri</name>
    <dbReference type="NCBI Taxonomy" id="1745969"/>
    <lineage>
        <taxon>Eukaryota</taxon>
        <taxon>Fungi</taxon>
        <taxon>Dikarya</taxon>
        <taxon>Basidiomycota</taxon>
        <taxon>Agaricomycotina</taxon>
        <taxon>Agaricomycetes</taxon>
        <taxon>Agaricomycetidae</taxon>
        <taxon>Agaricales</taxon>
        <taxon>Marasmiineae</taxon>
        <taxon>Mycenaceae</taxon>
        <taxon>Mycena</taxon>
    </lineage>
</organism>
<feature type="transmembrane region" description="Helical" evidence="1">
    <location>
        <begin position="134"/>
        <end position="152"/>
    </location>
</feature>
<accession>A0AAD6TDE1</accession>
<sequence length="367" mass="40873">MDDPNSDASFLRVQVWGMFLQSLAFGLYLVTCYPCLKIFFTTPPRGGRSDTHWPMLVIFFVFLAKTTSSLGIHLYLNLQMVAAEVSHMKAVSQFSDGSRPINIAKYATILVQAVICSGVLIYRCWLVHNRTWPSVAISLALWLGAVALMGIVIHEDTVHKITGIFDISQTKVFGSCFWGVLIVLNLVTTSVIAYRVWRIAKLRCRSNFATDTASTSPATKTSSVGFLPPKFNGNRDLTKHIIIESGLIYTIMTLVTFFLFVAQSNTVYVAIDLLVQIIGISFNLIVIHNRPQPEPSFLADLNSVPLQFVSSNLSIPGSAIEFAYPKHFMPRRKRPASTPVAEDFDSKLSVEEIPQTHSRLTIPHDTD</sequence>
<evidence type="ECO:0000313" key="2">
    <source>
        <dbReference type="EMBL" id="KAJ7044144.1"/>
    </source>
</evidence>
<protein>
    <submittedName>
        <fullName evidence="2">Uncharacterized protein</fullName>
    </submittedName>
</protein>